<dbReference type="GO" id="GO:0008684">
    <property type="term" value="F:2-oxopent-4-enoate hydratase activity"/>
    <property type="evidence" value="ECO:0007669"/>
    <property type="project" value="TreeGrafter"/>
</dbReference>
<reference evidence="4" key="1">
    <citation type="submission" date="2018-07" db="EMBL/GenBank/DDBJ databases">
        <authorList>
            <person name="Safronova V.I."/>
            <person name="Chirak E.R."/>
            <person name="Sazanova A.L."/>
        </authorList>
    </citation>
    <scope>NUCLEOTIDE SEQUENCE [LARGE SCALE GENOMIC DNA]</scope>
    <source>
        <strain evidence="4">RCAM04685</strain>
    </source>
</reference>
<comment type="caution">
    <text evidence="3">The sequence shown here is derived from an EMBL/GenBank/DDBJ whole genome shotgun (WGS) entry which is preliminary data.</text>
</comment>
<dbReference type="InterPro" id="IPR050772">
    <property type="entry name" value="Hydratase-Decarb/MhpD_sf"/>
</dbReference>
<dbReference type="Pfam" id="PF01557">
    <property type="entry name" value="FAA_hydrolase"/>
    <property type="match status" value="1"/>
</dbReference>
<evidence type="ECO:0000259" key="2">
    <source>
        <dbReference type="Pfam" id="PF01557"/>
    </source>
</evidence>
<dbReference type="EMBL" id="QQTP01000001">
    <property type="protein sequence ID" value="RDJ29809.1"/>
    <property type="molecule type" value="Genomic_DNA"/>
</dbReference>
<dbReference type="AlphaFoldDB" id="A0A370LD91"/>
<protein>
    <submittedName>
        <fullName evidence="3">Hydratase</fullName>
    </submittedName>
</protein>
<feature type="domain" description="Fumarylacetoacetase-like C-terminal" evidence="2">
    <location>
        <begin position="83"/>
        <end position="258"/>
    </location>
</feature>
<dbReference type="SUPFAM" id="SSF56529">
    <property type="entry name" value="FAH"/>
    <property type="match status" value="1"/>
</dbReference>
<dbReference type="OrthoDB" id="9792137at2"/>
<evidence type="ECO:0000256" key="1">
    <source>
        <dbReference type="ARBA" id="ARBA00023239"/>
    </source>
</evidence>
<gene>
    <name evidence="3" type="ORF">DWE98_04590</name>
</gene>
<accession>A0A370LD91</accession>
<dbReference type="GO" id="GO:0005737">
    <property type="term" value="C:cytoplasm"/>
    <property type="evidence" value="ECO:0007669"/>
    <property type="project" value="TreeGrafter"/>
</dbReference>
<proteinExistence type="predicted"/>
<dbReference type="PANTHER" id="PTHR30143">
    <property type="entry name" value="ACID HYDRATASE"/>
    <property type="match status" value="1"/>
</dbReference>
<sequence length="261" mass="27527">MLDADGLARRLLREHEQGEPFRPFAAANGAASLADAYAIQDRFVPLLQAKHGKPVGYKIGLTSQRMQQMCGIDSPIAGVVLTDRVHQSGASVAISGYGRLGLEFEIAVRMASDLPPQGAPFTAESVAGHVGGVCAAIEIVDDRAANYAELDILSLVADNSWNAGIVLSEFRDSWPALDAVLGTVRSNGVEVDRGHGRDVLGHPFAPLAWLANHLAAKGEALRAGDIVMTGSLVTTRFPKTAEAYEFEIEGLGKVALSVTAG</sequence>
<dbReference type="Proteomes" id="UP000255207">
    <property type="component" value="Unassembled WGS sequence"/>
</dbReference>
<evidence type="ECO:0000313" key="3">
    <source>
        <dbReference type="EMBL" id="RDJ29809.1"/>
    </source>
</evidence>
<dbReference type="InterPro" id="IPR011234">
    <property type="entry name" value="Fumarylacetoacetase-like_C"/>
</dbReference>
<dbReference type="PANTHER" id="PTHR30143:SF0">
    <property type="entry name" value="2-KETO-4-PENTENOATE HYDRATASE"/>
    <property type="match status" value="1"/>
</dbReference>
<dbReference type="Gene3D" id="3.90.850.10">
    <property type="entry name" value="Fumarylacetoacetase-like, C-terminal domain"/>
    <property type="match status" value="1"/>
</dbReference>
<dbReference type="InterPro" id="IPR036663">
    <property type="entry name" value="Fumarylacetoacetase_C_sf"/>
</dbReference>
<dbReference type="RefSeq" id="WP_114827921.1">
    <property type="nucleotide sequence ID" value="NZ_QQTO01000019.1"/>
</dbReference>
<name>A0A370LD91_9HYPH</name>
<organism evidence="3 4">
    <name type="scientific">Bosea caraganae</name>
    <dbReference type="NCBI Taxonomy" id="2763117"/>
    <lineage>
        <taxon>Bacteria</taxon>
        <taxon>Pseudomonadati</taxon>
        <taxon>Pseudomonadota</taxon>
        <taxon>Alphaproteobacteria</taxon>
        <taxon>Hyphomicrobiales</taxon>
        <taxon>Boseaceae</taxon>
        <taxon>Bosea</taxon>
    </lineage>
</organism>
<keyword evidence="1" id="KW-0456">Lyase</keyword>
<keyword evidence="4" id="KW-1185">Reference proteome</keyword>
<evidence type="ECO:0000313" key="4">
    <source>
        <dbReference type="Proteomes" id="UP000255207"/>
    </source>
</evidence>